<evidence type="ECO:0000313" key="1">
    <source>
        <dbReference type="EMBL" id="KAG7374201.1"/>
    </source>
</evidence>
<comment type="caution">
    <text evidence="1">The sequence shown here is derived from an EMBL/GenBank/DDBJ whole genome shotgun (WGS) entry which is preliminary data.</text>
</comment>
<sequence>MISKIPSPTERLAGRKDIIPNASNAICRRLSNEDDACCDVHPSVFTQGHIDIFPVALLHGLSSNQNGHLWTKHLVTFPALPCRLLPQLLPIQPLRTTQLADRGSTSFEVGGINLATEPGWSLARPKNRDHNKIQFLEYEDNYFEKFFSKDMVFESVGDVMVAIDKYKESSGNILSTTRTRGNARTFICVSHANCPFTVKFGSIPKQEKIIYKPQYCTVLHTGAIKLSFPRVDIVSRYGARNQSTALNLLLLLTNTVDQQPWA</sequence>
<reference evidence="1" key="1">
    <citation type="journal article" date="2021" name="Sci. Rep.">
        <title>Diploid genomic architecture of Nitzschia inconspicua, an elite biomass production diatom.</title>
        <authorList>
            <person name="Oliver A."/>
            <person name="Podell S."/>
            <person name="Pinowska A."/>
            <person name="Traller J.C."/>
            <person name="Smith S.R."/>
            <person name="McClure R."/>
            <person name="Beliaev A."/>
            <person name="Bohutskyi P."/>
            <person name="Hill E.A."/>
            <person name="Rabines A."/>
            <person name="Zheng H."/>
            <person name="Allen L.Z."/>
            <person name="Kuo A."/>
            <person name="Grigoriev I.V."/>
            <person name="Allen A.E."/>
            <person name="Hazlebeck D."/>
            <person name="Allen E.E."/>
        </authorList>
    </citation>
    <scope>NUCLEOTIDE SEQUENCE</scope>
    <source>
        <strain evidence="1">Hildebrandi</strain>
    </source>
</reference>
<dbReference type="Proteomes" id="UP000693970">
    <property type="component" value="Unassembled WGS sequence"/>
</dbReference>
<protein>
    <submittedName>
        <fullName evidence="1">Uncharacterized protein</fullName>
    </submittedName>
</protein>
<evidence type="ECO:0000313" key="2">
    <source>
        <dbReference type="Proteomes" id="UP000693970"/>
    </source>
</evidence>
<proteinExistence type="predicted"/>
<organism evidence="1 2">
    <name type="scientific">Nitzschia inconspicua</name>
    <dbReference type="NCBI Taxonomy" id="303405"/>
    <lineage>
        <taxon>Eukaryota</taxon>
        <taxon>Sar</taxon>
        <taxon>Stramenopiles</taxon>
        <taxon>Ochrophyta</taxon>
        <taxon>Bacillariophyta</taxon>
        <taxon>Bacillariophyceae</taxon>
        <taxon>Bacillariophycidae</taxon>
        <taxon>Bacillariales</taxon>
        <taxon>Bacillariaceae</taxon>
        <taxon>Nitzschia</taxon>
    </lineage>
</organism>
<accession>A0A9K3Q7Y9</accession>
<reference evidence="1" key="2">
    <citation type="submission" date="2021-04" db="EMBL/GenBank/DDBJ databases">
        <authorList>
            <person name="Podell S."/>
        </authorList>
    </citation>
    <scope>NUCLEOTIDE SEQUENCE</scope>
    <source>
        <strain evidence="1">Hildebrandi</strain>
    </source>
</reference>
<gene>
    <name evidence="1" type="ORF">IV203_013296</name>
</gene>
<dbReference type="EMBL" id="JAGRRH010000001">
    <property type="protein sequence ID" value="KAG7374201.1"/>
    <property type="molecule type" value="Genomic_DNA"/>
</dbReference>
<keyword evidence="2" id="KW-1185">Reference proteome</keyword>
<dbReference type="AlphaFoldDB" id="A0A9K3Q7Y9"/>
<name>A0A9K3Q7Y9_9STRA</name>